<proteinExistence type="inferred from homology"/>
<dbReference type="InterPro" id="IPR052017">
    <property type="entry name" value="TSUP"/>
</dbReference>
<keyword evidence="7 8" id="KW-0472">Membrane</keyword>
<dbReference type="AlphaFoldDB" id="A0A921DRH3"/>
<evidence type="ECO:0000256" key="5">
    <source>
        <dbReference type="ARBA" id="ARBA00022692"/>
    </source>
</evidence>
<keyword evidence="3" id="KW-0813">Transport</keyword>
<feature type="transmembrane region" description="Helical" evidence="8">
    <location>
        <begin position="197"/>
        <end position="216"/>
    </location>
</feature>
<feature type="transmembrane region" description="Helical" evidence="8">
    <location>
        <begin position="44"/>
        <end position="64"/>
    </location>
</feature>
<reference evidence="9" key="1">
    <citation type="journal article" date="2021" name="PeerJ">
        <title>Extensive microbial diversity within the chicken gut microbiome revealed by metagenomics and culture.</title>
        <authorList>
            <person name="Gilroy R."/>
            <person name="Ravi A."/>
            <person name="Getino M."/>
            <person name="Pursley I."/>
            <person name="Horton D.L."/>
            <person name="Alikhan N.F."/>
            <person name="Baker D."/>
            <person name="Gharbi K."/>
            <person name="Hall N."/>
            <person name="Watson M."/>
            <person name="Adriaenssens E.M."/>
            <person name="Foster-Nyarko E."/>
            <person name="Jarju S."/>
            <person name="Secka A."/>
            <person name="Antonio M."/>
            <person name="Oren A."/>
            <person name="Chaudhuri R.R."/>
            <person name="La Ragione R."/>
            <person name="Hildebrand F."/>
            <person name="Pallen M.J."/>
        </authorList>
    </citation>
    <scope>NUCLEOTIDE SEQUENCE</scope>
    <source>
        <strain evidence="9">ChiGjej2B2-19336</strain>
    </source>
</reference>
<evidence type="ECO:0000256" key="1">
    <source>
        <dbReference type="ARBA" id="ARBA00004651"/>
    </source>
</evidence>
<feature type="transmembrane region" description="Helical" evidence="8">
    <location>
        <begin position="97"/>
        <end position="115"/>
    </location>
</feature>
<dbReference type="InterPro" id="IPR002781">
    <property type="entry name" value="TM_pro_TauE-like"/>
</dbReference>
<evidence type="ECO:0000256" key="8">
    <source>
        <dbReference type="RuleBase" id="RU363041"/>
    </source>
</evidence>
<feature type="transmembrane region" description="Helical" evidence="8">
    <location>
        <begin position="6"/>
        <end position="32"/>
    </location>
</feature>
<feature type="transmembrane region" description="Helical" evidence="8">
    <location>
        <begin position="164"/>
        <end position="185"/>
    </location>
</feature>
<evidence type="ECO:0000313" key="10">
    <source>
        <dbReference type="Proteomes" id="UP000698963"/>
    </source>
</evidence>
<reference evidence="9" key="2">
    <citation type="submission" date="2021-09" db="EMBL/GenBank/DDBJ databases">
        <authorList>
            <person name="Gilroy R."/>
        </authorList>
    </citation>
    <scope>NUCLEOTIDE SEQUENCE</scope>
    <source>
        <strain evidence="9">ChiGjej2B2-19336</strain>
    </source>
</reference>
<dbReference type="Proteomes" id="UP000698963">
    <property type="component" value="Unassembled WGS sequence"/>
</dbReference>
<evidence type="ECO:0000256" key="6">
    <source>
        <dbReference type="ARBA" id="ARBA00022989"/>
    </source>
</evidence>
<feature type="transmembrane region" description="Helical" evidence="8">
    <location>
        <begin position="228"/>
        <end position="245"/>
    </location>
</feature>
<feature type="transmembrane region" description="Helical" evidence="8">
    <location>
        <begin position="135"/>
        <end position="157"/>
    </location>
</feature>
<comment type="caution">
    <text evidence="9">The sequence shown here is derived from an EMBL/GenBank/DDBJ whole genome shotgun (WGS) entry which is preliminary data.</text>
</comment>
<keyword evidence="6 8" id="KW-1133">Transmembrane helix</keyword>
<dbReference type="EMBL" id="DYZA01000167">
    <property type="protein sequence ID" value="HJD97639.1"/>
    <property type="molecule type" value="Genomic_DNA"/>
</dbReference>
<dbReference type="GO" id="GO:0005886">
    <property type="term" value="C:plasma membrane"/>
    <property type="evidence" value="ECO:0007669"/>
    <property type="project" value="UniProtKB-SubCell"/>
</dbReference>
<evidence type="ECO:0000256" key="3">
    <source>
        <dbReference type="ARBA" id="ARBA00022448"/>
    </source>
</evidence>
<dbReference type="RefSeq" id="WP_304122684.1">
    <property type="nucleotide sequence ID" value="NZ_DYZA01000167.1"/>
</dbReference>
<dbReference type="PANTHER" id="PTHR30269:SF37">
    <property type="entry name" value="MEMBRANE TRANSPORTER PROTEIN"/>
    <property type="match status" value="1"/>
</dbReference>
<evidence type="ECO:0000256" key="2">
    <source>
        <dbReference type="ARBA" id="ARBA00009142"/>
    </source>
</evidence>
<protein>
    <recommendedName>
        <fullName evidence="8">Probable membrane transporter protein</fullName>
    </recommendedName>
</protein>
<sequence length="246" mass="26761">MDTFTALFINIVWLLAGFLNGVTSFGGNLFAVPLMTLVMDTKEAVIFSCLVGTGITTSITFFYHKELPKLEFTMALLACVAGVPFGMVMLKLASTKAMLFGSGMILLFFLVWQAVAGRMGNTLRVPLWSIVPVGMLSGILMSATGMGGPVLAMYAVLRGWSKEVTLSMINTLATLAMVVLVFLQWRDGLYTPQMLHRALWAVPCCVLGVFVSIPVIKRVNPRIFRRGLLGMLAFSAAMLFVRGMGV</sequence>
<accession>A0A921DRH3</accession>
<comment type="similarity">
    <text evidence="2 8">Belongs to the 4-toluene sulfonate uptake permease (TSUP) (TC 2.A.102) family.</text>
</comment>
<evidence type="ECO:0000256" key="4">
    <source>
        <dbReference type="ARBA" id="ARBA00022475"/>
    </source>
</evidence>
<keyword evidence="4 8" id="KW-1003">Cell membrane</keyword>
<evidence type="ECO:0000313" key="9">
    <source>
        <dbReference type="EMBL" id="HJD97639.1"/>
    </source>
</evidence>
<organism evidence="9 10">
    <name type="scientific">Mailhella massiliensis</name>
    <dbReference type="NCBI Taxonomy" id="1903261"/>
    <lineage>
        <taxon>Bacteria</taxon>
        <taxon>Pseudomonadati</taxon>
        <taxon>Thermodesulfobacteriota</taxon>
        <taxon>Desulfovibrionia</taxon>
        <taxon>Desulfovibrionales</taxon>
        <taxon>Desulfovibrionaceae</taxon>
        <taxon>Mailhella</taxon>
    </lineage>
</organism>
<name>A0A921DRH3_9BACT</name>
<dbReference type="Pfam" id="PF01925">
    <property type="entry name" value="TauE"/>
    <property type="match status" value="1"/>
</dbReference>
<feature type="transmembrane region" description="Helical" evidence="8">
    <location>
        <begin position="70"/>
        <end position="90"/>
    </location>
</feature>
<keyword evidence="5 8" id="KW-0812">Transmembrane</keyword>
<dbReference type="PANTHER" id="PTHR30269">
    <property type="entry name" value="TRANSMEMBRANE PROTEIN YFCA"/>
    <property type="match status" value="1"/>
</dbReference>
<gene>
    <name evidence="9" type="ORF">K8W16_08345</name>
</gene>
<comment type="subcellular location">
    <subcellularLocation>
        <location evidence="1 8">Cell membrane</location>
        <topology evidence="1 8">Multi-pass membrane protein</topology>
    </subcellularLocation>
</comment>
<evidence type="ECO:0000256" key="7">
    <source>
        <dbReference type="ARBA" id="ARBA00023136"/>
    </source>
</evidence>